<accession>A0A0K0DR06</accession>
<evidence type="ECO:0000313" key="2">
    <source>
        <dbReference type="Proteomes" id="UP000035642"/>
    </source>
</evidence>
<dbReference type="WBParaSite" id="ACAC_0001419501-mRNA-1">
    <property type="protein sequence ID" value="ACAC_0001419501-mRNA-1"/>
    <property type="gene ID" value="ACAC_0001419501"/>
</dbReference>
<feature type="compositionally biased region" description="Basic and acidic residues" evidence="1">
    <location>
        <begin position="1"/>
        <end position="33"/>
    </location>
</feature>
<feature type="region of interest" description="Disordered" evidence="1">
    <location>
        <begin position="1"/>
        <end position="68"/>
    </location>
</feature>
<evidence type="ECO:0000313" key="3">
    <source>
        <dbReference type="WBParaSite" id="ACAC_0001419501-mRNA-1"/>
    </source>
</evidence>
<dbReference type="AlphaFoldDB" id="A0A0K0DR06"/>
<organism evidence="2 3">
    <name type="scientific">Angiostrongylus cantonensis</name>
    <name type="common">Rat lungworm</name>
    <dbReference type="NCBI Taxonomy" id="6313"/>
    <lineage>
        <taxon>Eukaryota</taxon>
        <taxon>Metazoa</taxon>
        <taxon>Ecdysozoa</taxon>
        <taxon>Nematoda</taxon>
        <taxon>Chromadorea</taxon>
        <taxon>Rhabditida</taxon>
        <taxon>Rhabditina</taxon>
        <taxon>Rhabditomorpha</taxon>
        <taxon>Strongyloidea</taxon>
        <taxon>Metastrongylidae</taxon>
        <taxon>Angiostrongylus</taxon>
    </lineage>
</organism>
<proteinExistence type="predicted"/>
<name>A0A0K0DR06_ANGCA</name>
<reference evidence="2" key="1">
    <citation type="submission" date="2012-09" db="EMBL/GenBank/DDBJ databases">
        <authorList>
            <person name="Martin A.A."/>
        </authorList>
    </citation>
    <scope>NUCLEOTIDE SEQUENCE</scope>
</reference>
<protein>
    <submittedName>
        <fullName evidence="3">Uncharacterized protein</fullName>
    </submittedName>
</protein>
<keyword evidence="2" id="KW-1185">Reference proteome</keyword>
<sequence length="96" mass="10565">MIDERYEMKCRRERHPAAADRSKGEPMGHEGRSLRSTTPHGGRRLSGRRVAGGNLPLSALSERPPSVPLVSSGFIRLEEADTKTRLLEATASSLVR</sequence>
<reference evidence="3" key="2">
    <citation type="submission" date="2017-02" db="UniProtKB">
        <authorList>
            <consortium name="WormBaseParasite"/>
        </authorList>
    </citation>
    <scope>IDENTIFICATION</scope>
</reference>
<evidence type="ECO:0000256" key="1">
    <source>
        <dbReference type="SAM" id="MobiDB-lite"/>
    </source>
</evidence>
<dbReference type="Proteomes" id="UP000035642">
    <property type="component" value="Unassembled WGS sequence"/>
</dbReference>